<evidence type="ECO:0000256" key="4">
    <source>
        <dbReference type="ARBA" id="ARBA00022692"/>
    </source>
</evidence>
<evidence type="ECO:0000256" key="7">
    <source>
        <dbReference type="ARBA" id="ARBA00023315"/>
    </source>
</evidence>
<dbReference type="PROSITE" id="PS50216">
    <property type="entry name" value="DHHC"/>
    <property type="match status" value="1"/>
</dbReference>
<dbReference type="AlphaFoldDB" id="A0A2J8A2U6"/>
<gene>
    <name evidence="10" type="ORF">TSOC_006748</name>
</gene>
<dbReference type="InterPro" id="IPR039859">
    <property type="entry name" value="PFA4/ZDH16/20/ERF2-like"/>
</dbReference>
<dbReference type="EMBL" id="PGGS01000212">
    <property type="protein sequence ID" value="PNH06833.1"/>
    <property type="molecule type" value="Genomic_DNA"/>
</dbReference>
<keyword evidence="3 8" id="KW-0808">Transferase</keyword>
<dbReference type="GO" id="GO:0016020">
    <property type="term" value="C:membrane"/>
    <property type="evidence" value="ECO:0007669"/>
    <property type="project" value="UniProtKB-SubCell"/>
</dbReference>
<dbReference type="EC" id="2.3.1.225" evidence="8"/>
<dbReference type="Pfam" id="PF01529">
    <property type="entry name" value="DHHC"/>
    <property type="match status" value="1"/>
</dbReference>
<feature type="transmembrane region" description="Helical" evidence="8">
    <location>
        <begin position="46"/>
        <end position="63"/>
    </location>
</feature>
<organism evidence="10 11">
    <name type="scientific">Tetrabaena socialis</name>
    <dbReference type="NCBI Taxonomy" id="47790"/>
    <lineage>
        <taxon>Eukaryota</taxon>
        <taxon>Viridiplantae</taxon>
        <taxon>Chlorophyta</taxon>
        <taxon>core chlorophytes</taxon>
        <taxon>Chlorophyceae</taxon>
        <taxon>CS clade</taxon>
        <taxon>Chlamydomonadales</taxon>
        <taxon>Tetrabaenaceae</taxon>
        <taxon>Tetrabaena</taxon>
    </lineage>
</organism>
<evidence type="ECO:0000313" key="11">
    <source>
        <dbReference type="Proteomes" id="UP000236333"/>
    </source>
</evidence>
<protein>
    <recommendedName>
        <fullName evidence="8">S-acyltransferase</fullName>
        <ecNumber evidence="8">2.3.1.225</ecNumber>
    </recommendedName>
    <alternativeName>
        <fullName evidence="8">Palmitoyltransferase</fullName>
    </alternativeName>
</protein>
<evidence type="ECO:0000256" key="2">
    <source>
        <dbReference type="ARBA" id="ARBA00008574"/>
    </source>
</evidence>
<sequence>MEVADRSVPYLEPLLVALAVGLILLDVYTFFQYVVPQMIFHSGRMVAGAHSCLALWLLFNVFWNQAHCTLTSPGNTLEVHEQALQLAMNFDWRWCRKCNRPKPPLSHHCSICRRCVLKMDHHCVWMANCVGFYNYRYFVLFLFYMWVGAAYSAAVYWLHVPWLLRLDDPAWEARGFLPFFM</sequence>
<accession>A0A2J8A2U6</accession>
<keyword evidence="11" id="KW-1185">Reference proteome</keyword>
<feature type="domain" description="Palmitoyltransferase DHHC" evidence="9">
    <location>
        <begin position="91"/>
        <end position="159"/>
    </location>
</feature>
<reference evidence="10 11" key="1">
    <citation type="journal article" date="2017" name="Mol. Biol. Evol.">
        <title>The 4-celled Tetrabaena socialis nuclear genome reveals the essential components for genetic control of cell number at the origin of multicellularity in the volvocine lineage.</title>
        <authorList>
            <person name="Featherston J."/>
            <person name="Arakaki Y."/>
            <person name="Hanschen E.R."/>
            <person name="Ferris P.J."/>
            <person name="Michod R.E."/>
            <person name="Olson B.J.S.C."/>
            <person name="Nozaki H."/>
            <person name="Durand P.M."/>
        </authorList>
    </citation>
    <scope>NUCLEOTIDE SEQUENCE [LARGE SCALE GENOMIC DNA]</scope>
    <source>
        <strain evidence="10 11">NIES-571</strain>
    </source>
</reference>
<dbReference type="OrthoDB" id="331948at2759"/>
<comment type="subcellular location">
    <subcellularLocation>
        <location evidence="1">Membrane</location>
        <topology evidence="1">Multi-pass membrane protein</topology>
    </subcellularLocation>
</comment>
<evidence type="ECO:0000259" key="9">
    <source>
        <dbReference type="Pfam" id="PF01529"/>
    </source>
</evidence>
<keyword evidence="7 8" id="KW-0012">Acyltransferase</keyword>
<proteinExistence type="inferred from homology"/>
<evidence type="ECO:0000256" key="5">
    <source>
        <dbReference type="ARBA" id="ARBA00022989"/>
    </source>
</evidence>
<comment type="catalytic activity">
    <reaction evidence="8">
        <text>L-cysteinyl-[protein] + hexadecanoyl-CoA = S-hexadecanoyl-L-cysteinyl-[protein] + CoA</text>
        <dbReference type="Rhea" id="RHEA:36683"/>
        <dbReference type="Rhea" id="RHEA-COMP:10131"/>
        <dbReference type="Rhea" id="RHEA-COMP:11032"/>
        <dbReference type="ChEBI" id="CHEBI:29950"/>
        <dbReference type="ChEBI" id="CHEBI:57287"/>
        <dbReference type="ChEBI" id="CHEBI:57379"/>
        <dbReference type="ChEBI" id="CHEBI:74151"/>
        <dbReference type="EC" id="2.3.1.225"/>
    </reaction>
</comment>
<feature type="transmembrane region" description="Helical" evidence="8">
    <location>
        <begin position="135"/>
        <end position="158"/>
    </location>
</feature>
<keyword evidence="5 8" id="KW-1133">Transmembrane helix</keyword>
<keyword evidence="6 8" id="KW-0472">Membrane</keyword>
<evidence type="ECO:0000256" key="3">
    <source>
        <dbReference type="ARBA" id="ARBA00022679"/>
    </source>
</evidence>
<dbReference type="InterPro" id="IPR001594">
    <property type="entry name" value="Palmitoyltrfase_DHHC"/>
</dbReference>
<dbReference type="Proteomes" id="UP000236333">
    <property type="component" value="Unassembled WGS sequence"/>
</dbReference>
<keyword evidence="4 8" id="KW-0812">Transmembrane</keyword>
<comment type="domain">
    <text evidence="8">The DHHC domain is required for palmitoyltransferase activity.</text>
</comment>
<evidence type="ECO:0000256" key="6">
    <source>
        <dbReference type="ARBA" id="ARBA00023136"/>
    </source>
</evidence>
<feature type="transmembrane region" description="Helical" evidence="8">
    <location>
        <begin position="14"/>
        <end position="34"/>
    </location>
</feature>
<comment type="similarity">
    <text evidence="2 8">Belongs to the DHHC palmitoyltransferase family.</text>
</comment>
<name>A0A2J8A2U6_9CHLO</name>
<evidence type="ECO:0000313" key="10">
    <source>
        <dbReference type="EMBL" id="PNH06833.1"/>
    </source>
</evidence>
<comment type="caution">
    <text evidence="10">The sequence shown here is derived from an EMBL/GenBank/DDBJ whole genome shotgun (WGS) entry which is preliminary data.</text>
</comment>
<dbReference type="GO" id="GO:0019706">
    <property type="term" value="F:protein-cysteine S-palmitoyltransferase activity"/>
    <property type="evidence" value="ECO:0007669"/>
    <property type="project" value="UniProtKB-EC"/>
</dbReference>
<dbReference type="PANTHER" id="PTHR12246">
    <property type="entry name" value="PALMITOYLTRANSFERASE ZDHHC16"/>
    <property type="match status" value="1"/>
</dbReference>
<evidence type="ECO:0000256" key="8">
    <source>
        <dbReference type="RuleBase" id="RU079119"/>
    </source>
</evidence>
<evidence type="ECO:0000256" key="1">
    <source>
        <dbReference type="ARBA" id="ARBA00004141"/>
    </source>
</evidence>